<proteinExistence type="predicted"/>
<keyword evidence="2" id="KW-1185">Reference proteome</keyword>
<dbReference type="RefSeq" id="WP_191124065.1">
    <property type="nucleotide sequence ID" value="NZ_JACXWY010000005.1"/>
</dbReference>
<reference evidence="1" key="1">
    <citation type="submission" date="2020-09" db="EMBL/GenBank/DDBJ databases">
        <title>Bosea spartocytisi sp. nov. a root nodule endophyte of Spartocytisus supranubius in the high mountain ecosystem fo the Teide National Park (Canary Islands, Spain).</title>
        <authorList>
            <person name="Pulido-Suarez L."/>
            <person name="Peix A."/>
            <person name="Igual J.M."/>
            <person name="Socas-Perez N."/>
            <person name="Velazquez E."/>
            <person name="Flores-Felix J.D."/>
            <person name="Leon-Barrios M."/>
        </authorList>
    </citation>
    <scope>NUCLEOTIDE SEQUENCE</scope>
    <source>
        <strain evidence="1">SSUT16</strain>
    </source>
</reference>
<accession>A0A927EC22</accession>
<organism evidence="1 2">
    <name type="scientific">Bosea spartocytisi</name>
    <dbReference type="NCBI Taxonomy" id="2773451"/>
    <lineage>
        <taxon>Bacteria</taxon>
        <taxon>Pseudomonadati</taxon>
        <taxon>Pseudomonadota</taxon>
        <taxon>Alphaproteobacteria</taxon>
        <taxon>Hyphomicrobiales</taxon>
        <taxon>Boseaceae</taxon>
        <taxon>Bosea</taxon>
    </lineage>
</organism>
<comment type="caution">
    <text evidence="1">The sequence shown here is derived from an EMBL/GenBank/DDBJ whole genome shotgun (WGS) entry which is preliminary data.</text>
</comment>
<dbReference type="EMBL" id="JACXWY010000005">
    <property type="protein sequence ID" value="MBD3845974.1"/>
    <property type="molecule type" value="Genomic_DNA"/>
</dbReference>
<evidence type="ECO:0000313" key="1">
    <source>
        <dbReference type="EMBL" id="MBD3845974.1"/>
    </source>
</evidence>
<protein>
    <submittedName>
        <fullName evidence="1">Uncharacterized protein</fullName>
    </submittedName>
</protein>
<evidence type="ECO:0000313" key="2">
    <source>
        <dbReference type="Proteomes" id="UP000619295"/>
    </source>
</evidence>
<sequence>MAAHRRSPPRRHPNADRYLSPEEKLAHIICGAVYADGCHCEQSSNATCHTMIWAAKRARAHLAGKPLPPREEPL</sequence>
<dbReference type="Proteomes" id="UP000619295">
    <property type="component" value="Unassembled WGS sequence"/>
</dbReference>
<name>A0A927EC22_9HYPH</name>
<dbReference type="AlphaFoldDB" id="A0A927EC22"/>
<gene>
    <name evidence="1" type="ORF">IED13_09715</name>
</gene>